<sequence length="258" mass="28316">MQLCAGPAAPHTHRTRTNPLYGATDSARVLFLGGPQIEKKKVNHLRIHSSGIGGDQHQRKLSTIEERIVAVPGAVAYAGISESGFPDPHTFYIRNNRSTTHLHPDNLCVPSATPTLEITEETQPIPPSRQPMYPSSPTPFTLEITEETQPSFHPDPMCPSSPTPTSQTIQNTTRPSIPTTPSVCFPRPIATTQSLSATRTAESENRSPCLIWILPNRQRAYLRVLAHGFESSRCETREGDTESGSATCKAFHKEFPSL</sequence>
<dbReference type="Proteomes" id="UP000299102">
    <property type="component" value="Unassembled WGS sequence"/>
</dbReference>
<evidence type="ECO:0000256" key="1">
    <source>
        <dbReference type="SAM" id="MobiDB-lite"/>
    </source>
</evidence>
<dbReference type="AlphaFoldDB" id="A0A4C2AH33"/>
<gene>
    <name evidence="2" type="ORF">EVAR_98415_1</name>
</gene>
<evidence type="ECO:0000313" key="2">
    <source>
        <dbReference type="EMBL" id="GBP98374.1"/>
    </source>
</evidence>
<dbReference type="EMBL" id="BGZK01003130">
    <property type="protein sequence ID" value="GBP98374.1"/>
    <property type="molecule type" value="Genomic_DNA"/>
</dbReference>
<evidence type="ECO:0000313" key="3">
    <source>
        <dbReference type="Proteomes" id="UP000299102"/>
    </source>
</evidence>
<reference evidence="2 3" key="1">
    <citation type="journal article" date="2019" name="Commun. Biol.">
        <title>The bagworm genome reveals a unique fibroin gene that provides high tensile strength.</title>
        <authorList>
            <person name="Kono N."/>
            <person name="Nakamura H."/>
            <person name="Ohtoshi R."/>
            <person name="Tomita M."/>
            <person name="Numata K."/>
            <person name="Arakawa K."/>
        </authorList>
    </citation>
    <scope>NUCLEOTIDE SEQUENCE [LARGE SCALE GENOMIC DNA]</scope>
</reference>
<comment type="caution">
    <text evidence="2">The sequence shown here is derived from an EMBL/GenBank/DDBJ whole genome shotgun (WGS) entry which is preliminary data.</text>
</comment>
<protein>
    <submittedName>
        <fullName evidence="2">Uncharacterized protein</fullName>
    </submittedName>
</protein>
<organism evidence="2 3">
    <name type="scientific">Eumeta variegata</name>
    <name type="common">Bagworm moth</name>
    <name type="synonym">Eumeta japonica</name>
    <dbReference type="NCBI Taxonomy" id="151549"/>
    <lineage>
        <taxon>Eukaryota</taxon>
        <taxon>Metazoa</taxon>
        <taxon>Ecdysozoa</taxon>
        <taxon>Arthropoda</taxon>
        <taxon>Hexapoda</taxon>
        <taxon>Insecta</taxon>
        <taxon>Pterygota</taxon>
        <taxon>Neoptera</taxon>
        <taxon>Endopterygota</taxon>
        <taxon>Lepidoptera</taxon>
        <taxon>Glossata</taxon>
        <taxon>Ditrysia</taxon>
        <taxon>Tineoidea</taxon>
        <taxon>Psychidae</taxon>
        <taxon>Oiketicinae</taxon>
        <taxon>Eumeta</taxon>
    </lineage>
</organism>
<dbReference type="STRING" id="151549.A0A4C2AH33"/>
<feature type="region of interest" description="Disordered" evidence="1">
    <location>
        <begin position="149"/>
        <end position="183"/>
    </location>
</feature>
<feature type="region of interest" description="Disordered" evidence="1">
    <location>
        <begin position="1"/>
        <end position="20"/>
    </location>
</feature>
<keyword evidence="3" id="KW-1185">Reference proteome</keyword>
<feature type="compositionally biased region" description="Polar residues" evidence="1">
    <location>
        <begin position="163"/>
        <end position="182"/>
    </location>
</feature>
<accession>A0A4C2AH33</accession>
<name>A0A4C2AH33_EUMVA</name>
<proteinExistence type="predicted"/>